<dbReference type="EMBL" id="BAABJP010000051">
    <property type="protein sequence ID" value="GAA5172467.1"/>
    <property type="molecule type" value="Genomic_DNA"/>
</dbReference>
<evidence type="ECO:0000313" key="5">
    <source>
        <dbReference type="Proteomes" id="UP001428817"/>
    </source>
</evidence>
<keyword evidence="2" id="KW-0472">Membrane</keyword>
<evidence type="ECO:0000259" key="3">
    <source>
        <dbReference type="Pfam" id="PF26056"/>
    </source>
</evidence>
<evidence type="ECO:0000256" key="2">
    <source>
        <dbReference type="SAM" id="Phobius"/>
    </source>
</evidence>
<dbReference type="InterPro" id="IPR058330">
    <property type="entry name" value="DUF8017"/>
</dbReference>
<feature type="transmembrane region" description="Helical" evidence="2">
    <location>
        <begin position="107"/>
        <end position="129"/>
    </location>
</feature>
<dbReference type="Pfam" id="PF26056">
    <property type="entry name" value="DUF8017"/>
    <property type="match status" value="1"/>
</dbReference>
<proteinExistence type="predicted"/>
<feature type="compositionally biased region" description="Pro residues" evidence="1">
    <location>
        <begin position="8"/>
        <end position="53"/>
    </location>
</feature>
<gene>
    <name evidence="4" type="ORF">GCM10023321_72350</name>
</gene>
<name>A0ABP9R6X9_9PSEU</name>
<feature type="domain" description="DUF8017" evidence="3">
    <location>
        <begin position="143"/>
        <end position="318"/>
    </location>
</feature>
<keyword evidence="5" id="KW-1185">Reference proteome</keyword>
<organism evidence="4 5">
    <name type="scientific">Pseudonocardia eucalypti</name>
    <dbReference type="NCBI Taxonomy" id="648755"/>
    <lineage>
        <taxon>Bacteria</taxon>
        <taxon>Bacillati</taxon>
        <taxon>Actinomycetota</taxon>
        <taxon>Actinomycetes</taxon>
        <taxon>Pseudonocardiales</taxon>
        <taxon>Pseudonocardiaceae</taxon>
        <taxon>Pseudonocardia</taxon>
    </lineage>
</organism>
<evidence type="ECO:0000256" key="1">
    <source>
        <dbReference type="SAM" id="MobiDB-lite"/>
    </source>
</evidence>
<feature type="region of interest" description="Disordered" evidence="1">
    <location>
        <begin position="1"/>
        <end position="99"/>
    </location>
</feature>
<keyword evidence="2" id="KW-0812">Transmembrane</keyword>
<evidence type="ECO:0000313" key="4">
    <source>
        <dbReference type="EMBL" id="GAA5172467.1"/>
    </source>
</evidence>
<reference evidence="5" key="1">
    <citation type="journal article" date="2019" name="Int. J. Syst. Evol. Microbiol.">
        <title>The Global Catalogue of Microorganisms (GCM) 10K type strain sequencing project: providing services to taxonomists for standard genome sequencing and annotation.</title>
        <authorList>
            <consortium name="The Broad Institute Genomics Platform"/>
            <consortium name="The Broad Institute Genome Sequencing Center for Infectious Disease"/>
            <person name="Wu L."/>
            <person name="Ma J."/>
        </authorList>
    </citation>
    <scope>NUCLEOTIDE SEQUENCE [LARGE SCALE GENOMIC DNA]</scope>
    <source>
        <strain evidence="5">JCM 18303</strain>
    </source>
</reference>
<sequence>MRPVTRSPAPPRRPAPPPPAAPQPPAAPPPRAVPQPPAAPPPRAAPLPPPYGRVPPGARRHPNELLAQQRLTEPPAGFGHPPPRYPHHPEAGAPATRPLPTDSGRRWLLVGVALVAVAVLGVAGTFLVLRKHASADPPGKPVNAAGVSYRVPPEWAEVPGAPGTTIGGVALDGVATGPRYSCAGHGRNRVTVGSTLLFRRDGSEPRPEDAVRSFGPLFAASFYGGAAEVVAERPAPRTVAGVAGAAGRIEVRPPDPGDCPGLTGRLYLLALPTPKRGEDGRPAVVLLVVQQDLGGGPPEVPTIDESTVMKILDSARVADR</sequence>
<keyword evidence="2" id="KW-1133">Transmembrane helix</keyword>
<dbReference type="Proteomes" id="UP001428817">
    <property type="component" value="Unassembled WGS sequence"/>
</dbReference>
<protein>
    <recommendedName>
        <fullName evidence="3">DUF8017 domain-containing protein</fullName>
    </recommendedName>
</protein>
<comment type="caution">
    <text evidence="4">The sequence shown here is derived from an EMBL/GenBank/DDBJ whole genome shotgun (WGS) entry which is preliminary data.</text>
</comment>
<accession>A0ABP9R6X9</accession>